<comment type="caution">
    <text evidence="1">The sequence shown here is derived from an EMBL/GenBank/DDBJ whole genome shotgun (WGS) entry which is preliminary data.</text>
</comment>
<evidence type="ECO:0000313" key="1">
    <source>
        <dbReference type="EMBL" id="GIG54331.1"/>
    </source>
</evidence>
<sequence length="138" mass="14778">MNSGAERRDADQLSVLIDRAYADDIDDAVAQELLASDNVQVAMALAANEHLSAAALKQVARTYPRLTDLASTNPSAPPTLKDRLPLGAHSGFSLERYLDDVGATREQRTRLFEAVDRAPAGAGPLLGDFWAGLTSQET</sequence>
<evidence type="ECO:0000313" key="2">
    <source>
        <dbReference type="Proteomes" id="UP000652354"/>
    </source>
</evidence>
<gene>
    <name evidence="1" type="ORF">Dac01nite_10830</name>
</gene>
<dbReference type="AlphaFoldDB" id="A0A919Q1U0"/>
<protein>
    <submittedName>
        <fullName evidence="1">Uncharacterized protein</fullName>
    </submittedName>
</protein>
<proteinExistence type="predicted"/>
<organism evidence="1 2">
    <name type="scientific">Demequina activiva</name>
    <dbReference type="NCBI Taxonomy" id="1582364"/>
    <lineage>
        <taxon>Bacteria</taxon>
        <taxon>Bacillati</taxon>
        <taxon>Actinomycetota</taxon>
        <taxon>Actinomycetes</taxon>
        <taxon>Micrococcales</taxon>
        <taxon>Demequinaceae</taxon>
        <taxon>Demequina</taxon>
    </lineage>
</organism>
<reference evidence="1" key="1">
    <citation type="submission" date="2021-01" db="EMBL/GenBank/DDBJ databases">
        <title>Whole genome shotgun sequence of Demequina activiva NBRC 110675.</title>
        <authorList>
            <person name="Komaki H."/>
            <person name="Tamura T."/>
        </authorList>
    </citation>
    <scope>NUCLEOTIDE SEQUENCE</scope>
    <source>
        <strain evidence="1">NBRC 110675</strain>
    </source>
</reference>
<keyword evidence="2" id="KW-1185">Reference proteome</keyword>
<name>A0A919Q1U0_9MICO</name>
<dbReference type="EMBL" id="BONR01000002">
    <property type="protein sequence ID" value="GIG54331.1"/>
    <property type="molecule type" value="Genomic_DNA"/>
</dbReference>
<accession>A0A919Q1U0</accession>
<dbReference type="Proteomes" id="UP000652354">
    <property type="component" value="Unassembled WGS sequence"/>
</dbReference>